<comment type="caution">
    <text evidence="1">The sequence shown here is derived from an EMBL/GenBank/DDBJ whole genome shotgun (WGS) entry which is preliminary data.</text>
</comment>
<evidence type="ECO:0000313" key="1">
    <source>
        <dbReference type="EMBL" id="MBX7459364.1"/>
    </source>
</evidence>
<keyword evidence="2" id="KW-1185">Reference proteome</keyword>
<protein>
    <submittedName>
        <fullName evidence="1">Uncharacterized protein</fullName>
    </submittedName>
</protein>
<dbReference type="Proteomes" id="UP000783253">
    <property type="component" value="Unassembled WGS sequence"/>
</dbReference>
<gene>
    <name evidence="1" type="ORF">K3152_14010</name>
</gene>
<reference evidence="1 2" key="1">
    <citation type="submission" date="2021-08" db="EMBL/GenBank/DDBJ databases">
        <title>Comparative Genomics Analysis of the Genus Qipengyuania Reveals Extensive Genetic Diversity and Metabolic Versatility, Including the Description of Fifteen Novel Species.</title>
        <authorList>
            <person name="Liu Y."/>
        </authorList>
    </citation>
    <scope>NUCLEOTIDE SEQUENCE [LARGE SCALE GENOMIC DNA]</scope>
    <source>
        <strain evidence="1 2">1NDH17</strain>
    </source>
</reference>
<organism evidence="1 2">
    <name type="scientific">Qipengyuania polymorpha</name>
    <dbReference type="NCBI Taxonomy" id="2867234"/>
    <lineage>
        <taxon>Bacteria</taxon>
        <taxon>Pseudomonadati</taxon>
        <taxon>Pseudomonadota</taxon>
        <taxon>Alphaproteobacteria</taxon>
        <taxon>Sphingomonadales</taxon>
        <taxon>Erythrobacteraceae</taxon>
        <taxon>Qipengyuania</taxon>
    </lineage>
</organism>
<name>A0ABS7J0L2_9SPHN</name>
<accession>A0ABS7J0L2</accession>
<proteinExistence type="predicted"/>
<dbReference type="RefSeq" id="WP_221574762.1">
    <property type="nucleotide sequence ID" value="NZ_JAIGNK010000007.1"/>
</dbReference>
<evidence type="ECO:0000313" key="2">
    <source>
        <dbReference type="Proteomes" id="UP000783253"/>
    </source>
</evidence>
<dbReference type="EMBL" id="JAIGNK010000007">
    <property type="protein sequence ID" value="MBX7459364.1"/>
    <property type="molecule type" value="Genomic_DNA"/>
</dbReference>
<sequence>MSDTQRYLSLIERQRKKLDYAPVIEAAFRDAVIDLGPNPSFTELAKWLTGRVHPSVSAKENSRWVAQQVKDWLYLDGIEPSEPNLRDFLSNCRGLPERRRTKWLRDAGFRFTAFEMWQRMKPTFLVVDGEERTRFLEGKLEHHMERTSKVARSLRSALHIPE</sequence>